<evidence type="ECO:0000313" key="2">
    <source>
        <dbReference type="Proteomes" id="UP000718715"/>
    </source>
</evidence>
<sequence>MITSNQNTKKVNIMKLLICCTIVLSLIATPTFASSSQSKKAKCLKVREDIAKIQQKMRQPYSAKQGRKYQDSLHKLYKAEFKYCT</sequence>
<evidence type="ECO:0000313" key="1">
    <source>
        <dbReference type="EMBL" id="TMX75149.1"/>
    </source>
</evidence>
<comment type="caution">
    <text evidence="1">The sequence shown here is derived from an EMBL/GenBank/DDBJ whole genome shotgun (WGS) entry which is preliminary data.</text>
</comment>
<organism evidence="1 2">
    <name type="scientific">Photobacterium damselae</name>
    <dbReference type="NCBI Taxonomy" id="38293"/>
    <lineage>
        <taxon>Bacteria</taxon>
        <taxon>Pseudomonadati</taxon>
        <taxon>Pseudomonadota</taxon>
        <taxon>Gammaproteobacteria</taxon>
        <taxon>Vibrionales</taxon>
        <taxon>Vibrionaceae</taxon>
        <taxon>Photobacterium</taxon>
    </lineage>
</organism>
<dbReference type="EMBL" id="PZOJ01000089">
    <property type="protein sequence ID" value="TMX75149.1"/>
    <property type="molecule type" value="Genomic_DNA"/>
</dbReference>
<protein>
    <submittedName>
        <fullName evidence="1">Uncharacterized protein</fullName>
    </submittedName>
</protein>
<proteinExistence type="predicted"/>
<reference evidence="1" key="1">
    <citation type="submission" date="2018-03" db="EMBL/GenBank/DDBJ databases">
        <title>Genomic characterization of a polymicrobial infection associated with a disease outbreak in Pacific white shrimp (Litopenaeus vannamei).</title>
        <authorList>
            <person name="Turner J.W."/>
            <person name="Bachand P.T."/>
            <person name="Tallman J."/>
            <person name="Elledge N.C."/>
            <person name="Pinnell L.J."/>
            <person name="Laughlin R.C."/>
            <person name="Zimba P.V."/>
        </authorList>
    </citation>
    <scope>NUCLEOTIDE SEQUENCE</scope>
    <source>
        <strain evidence="1">Hep-2b-22</strain>
    </source>
</reference>
<dbReference type="Proteomes" id="UP000718715">
    <property type="component" value="Unassembled WGS sequence"/>
</dbReference>
<accession>A0ACD3SX48</accession>
<name>A0ACD3SX48_PHODM</name>
<gene>
    <name evidence="1" type="ORF">DA092_10725</name>
</gene>
<keyword evidence="2" id="KW-1185">Reference proteome</keyword>